<dbReference type="Proteomes" id="UP000813824">
    <property type="component" value="Unassembled WGS sequence"/>
</dbReference>
<dbReference type="AlphaFoldDB" id="A0A8K0ULU8"/>
<dbReference type="EMBL" id="JAEVFJ010000022">
    <property type="protein sequence ID" value="KAH8096872.1"/>
    <property type="molecule type" value="Genomic_DNA"/>
</dbReference>
<comment type="caution">
    <text evidence="1">The sequence shown here is derived from an EMBL/GenBank/DDBJ whole genome shotgun (WGS) entry which is preliminary data.</text>
</comment>
<evidence type="ECO:0000313" key="1">
    <source>
        <dbReference type="EMBL" id="KAH8096872.1"/>
    </source>
</evidence>
<gene>
    <name evidence="1" type="ORF">BXZ70DRAFT_944925</name>
</gene>
<accession>A0A8K0ULU8</accession>
<reference evidence="1" key="1">
    <citation type="journal article" date="2021" name="New Phytol.">
        <title>Evolutionary innovations through gain and loss of genes in the ectomycorrhizal Boletales.</title>
        <authorList>
            <person name="Wu G."/>
            <person name="Miyauchi S."/>
            <person name="Morin E."/>
            <person name="Kuo A."/>
            <person name="Drula E."/>
            <person name="Varga T."/>
            <person name="Kohler A."/>
            <person name="Feng B."/>
            <person name="Cao Y."/>
            <person name="Lipzen A."/>
            <person name="Daum C."/>
            <person name="Hundley H."/>
            <person name="Pangilinan J."/>
            <person name="Johnson J."/>
            <person name="Barry K."/>
            <person name="LaButti K."/>
            <person name="Ng V."/>
            <person name="Ahrendt S."/>
            <person name="Min B."/>
            <person name="Choi I.G."/>
            <person name="Park H."/>
            <person name="Plett J.M."/>
            <person name="Magnuson J."/>
            <person name="Spatafora J.W."/>
            <person name="Nagy L.G."/>
            <person name="Henrissat B."/>
            <person name="Grigoriev I.V."/>
            <person name="Yang Z.L."/>
            <person name="Xu J."/>
            <person name="Martin F.M."/>
        </authorList>
    </citation>
    <scope>NUCLEOTIDE SEQUENCE</scope>
    <source>
        <strain evidence="1">KKN 215</strain>
    </source>
</reference>
<protein>
    <submittedName>
        <fullName evidence="1">Uncharacterized protein</fullName>
    </submittedName>
</protein>
<keyword evidence="2" id="KW-1185">Reference proteome</keyword>
<sequence>MASHYFVSSLRFFPLVLSASRSRFIFLDFFPSPLLVRCVSLITVSRTGGFSGWRNLRWRRVALAYTWVFGGHQITWDSVHIPRAL</sequence>
<name>A0A8K0ULU8_9AGAR</name>
<evidence type="ECO:0000313" key="2">
    <source>
        <dbReference type="Proteomes" id="UP000813824"/>
    </source>
</evidence>
<proteinExistence type="predicted"/>
<organism evidence="1 2">
    <name type="scientific">Cristinia sonorae</name>
    <dbReference type="NCBI Taxonomy" id="1940300"/>
    <lineage>
        <taxon>Eukaryota</taxon>
        <taxon>Fungi</taxon>
        <taxon>Dikarya</taxon>
        <taxon>Basidiomycota</taxon>
        <taxon>Agaricomycotina</taxon>
        <taxon>Agaricomycetes</taxon>
        <taxon>Agaricomycetidae</taxon>
        <taxon>Agaricales</taxon>
        <taxon>Pleurotineae</taxon>
        <taxon>Stephanosporaceae</taxon>
        <taxon>Cristinia</taxon>
    </lineage>
</organism>